<dbReference type="Proteomes" id="UP000319663">
    <property type="component" value="Unassembled WGS sequence"/>
</dbReference>
<dbReference type="Gene3D" id="3.50.50.60">
    <property type="entry name" value="FAD/NAD(P)-binding domain"/>
    <property type="match status" value="1"/>
</dbReference>
<organism evidence="6 7">
    <name type="scientific">Monascus purpureus</name>
    <name type="common">Red mold</name>
    <name type="synonym">Monascus anka</name>
    <dbReference type="NCBI Taxonomy" id="5098"/>
    <lineage>
        <taxon>Eukaryota</taxon>
        <taxon>Fungi</taxon>
        <taxon>Dikarya</taxon>
        <taxon>Ascomycota</taxon>
        <taxon>Pezizomycotina</taxon>
        <taxon>Eurotiomycetes</taxon>
        <taxon>Eurotiomycetidae</taxon>
        <taxon>Eurotiales</taxon>
        <taxon>Aspergillaceae</taxon>
        <taxon>Monascus</taxon>
    </lineage>
</organism>
<keyword evidence="4" id="KW-0411">Iron-sulfur</keyword>
<gene>
    <name evidence="6" type="ORF">MPDQ_007773</name>
</gene>
<dbReference type="SUPFAM" id="SSF51905">
    <property type="entry name" value="FAD/NAD(P)-binding domain"/>
    <property type="match status" value="1"/>
</dbReference>
<evidence type="ECO:0000259" key="5">
    <source>
        <dbReference type="PROSITE" id="PS51296"/>
    </source>
</evidence>
<dbReference type="STRING" id="5098.A0A507QRA0"/>
<dbReference type="GO" id="GO:0005737">
    <property type="term" value="C:cytoplasm"/>
    <property type="evidence" value="ECO:0007669"/>
    <property type="project" value="TreeGrafter"/>
</dbReference>
<dbReference type="GO" id="GO:0046872">
    <property type="term" value="F:metal ion binding"/>
    <property type="evidence" value="ECO:0007669"/>
    <property type="project" value="UniProtKB-KW"/>
</dbReference>
<reference evidence="6 7" key="1">
    <citation type="submission" date="2019-06" db="EMBL/GenBank/DDBJ databases">
        <title>Wine fermentation using esterase from Monascus purpureus.</title>
        <authorList>
            <person name="Geng C."/>
            <person name="Zhang Y."/>
        </authorList>
    </citation>
    <scope>NUCLEOTIDE SEQUENCE [LARGE SCALE GENOMIC DNA]</scope>
    <source>
        <strain evidence="6">HQ1</strain>
    </source>
</reference>
<dbReference type="InterPro" id="IPR006076">
    <property type="entry name" value="FAD-dep_OxRdtase"/>
</dbReference>
<dbReference type="PANTHER" id="PTHR13847:SF281">
    <property type="entry name" value="FAD DEPENDENT OXIDOREDUCTASE DOMAIN-CONTAINING PROTEIN"/>
    <property type="match status" value="1"/>
</dbReference>
<dbReference type="Gene3D" id="3.30.9.10">
    <property type="entry name" value="D-Amino Acid Oxidase, subunit A, domain 2"/>
    <property type="match status" value="1"/>
</dbReference>
<evidence type="ECO:0000256" key="4">
    <source>
        <dbReference type="ARBA" id="ARBA00023014"/>
    </source>
</evidence>
<evidence type="ECO:0000256" key="2">
    <source>
        <dbReference type="ARBA" id="ARBA00022723"/>
    </source>
</evidence>
<protein>
    <recommendedName>
        <fullName evidence="5">Rieske domain-containing protein</fullName>
    </recommendedName>
</protein>
<dbReference type="InterPro" id="IPR036922">
    <property type="entry name" value="Rieske_2Fe-2S_sf"/>
</dbReference>
<keyword evidence="3" id="KW-0408">Iron</keyword>
<evidence type="ECO:0000313" key="6">
    <source>
        <dbReference type="EMBL" id="TQB71117.1"/>
    </source>
</evidence>
<accession>A0A507QRA0</accession>
<keyword evidence="7" id="KW-1185">Reference proteome</keyword>
<dbReference type="Pfam" id="PF00355">
    <property type="entry name" value="Rieske"/>
    <property type="match status" value="1"/>
</dbReference>
<feature type="domain" description="Rieske" evidence="5">
    <location>
        <begin position="482"/>
        <end position="550"/>
    </location>
</feature>
<proteinExistence type="predicted"/>
<sequence length="550" mass="61307">MPHTAKENPNMPQMEHFMHTTGETDAVWVHQMPFSEYPQFPTLSKDLDTDVCIVGSGIAGISIAYELVVRGVKVTMIEARSAVSGETGRTSGHLTSALDDGFTEIYKKHGSEGAKMAADSHSWALRRVGEISKELNIECEYRHLPVYEISQYDREDGRHERDVEDLKEEVKTAKSLGMQVEYQEGLAVHGWHGKPDQRDAAVFKDQATFHPTKYVIGVLTWLDKQPNFECYTHTRAKEINEQGTGFFGFGRQMVKLQTEKGQTITASHAVQATNVPPQKLSVIAEMASNRSYCIAVRVPKGSVEDCLLYDSAEKYKYVRLTRCDDKDDYLVVGGCDHKVGQANPSGRFATLETWVRERFTQAGTVDYRWSGQVNEPVDYMGFIGRNQGQKNIYIVTGDSGDGLTHGVLAGKLIADQIQGISNPWSKLYDPNRIASVMQALPQMLAHDAQINTQYTRYLESDIEDIEDLAPGEGGMLNSKTAEPVVVYKDESDCVQEFSAICPHLKGVICWNAVEKTWDCPVHGSRFSKEGICLQGPAKSNLHPVDTVWKG</sequence>
<keyword evidence="2" id="KW-0479">Metal-binding</keyword>
<keyword evidence="1" id="KW-0001">2Fe-2S</keyword>
<dbReference type="InterPro" id="IPR017941">
    <property type="entry name" value="Rieske_2Fe-2S"/>
</dbReference>
<dbReference type="AlphaFoldDB" id="A0A507QRA0"/>
<evidence type="ECO:0000256" key="3">
    <source>
        <dbReference type="ARBA" id="ARBA00023004"/>
    </source>
</evidence>
<dbReference type="GO" id="GO:0051537">
    <property type="term" value="F:2 iron, 2 sulfur cluster binding"/>
    <property type="evidence" value="ECO:0007669"/>
    <property type="project" value="UniProtKB-KW"/>
</dbReference>
<comment type="caution">
    <text evidence="6">The sequence shown here is derived from an EMBL/GenBank/DDBJ whole genome shotgun (WGS) entry which is preliminary data.</text>
</comment>
<dbReference type="Gene3D" id="2.102.10.10">
    <property type="entry name" value="Rieske [2Fe-2S] iron-sulphur domain"/>
    <property type="match status" value="1"/>
</dbReference>
<dbReference type="SUPFAM" id="SSF50022">
    <property type="entry name" value="ISP domain"/>
    <property type="match status" value="1"/>
</dbReference>
<dbReference type="OrthoDB" id="429143at2759"/>
<name>A0A507QRA0_MONPU</name>
<evidence type="ECO:0000313" key="7">
    <source>
        <dbReference type="Proteomes" id="UP000319663"/>
    </source>
</evidence>
<dbReference type="CDD" id="cd03477">
    <property type="entry name" value="Rieske_YhfW_C"/>
    <property type="match status" value="1"/>
</dbReference>
<dbReference type="PANTHER" id="PTHR13847">
    <property type="entry name" value="SARCOSINE DEHYDROGENASE-RELATED"/>
    <property type="match status" value="1"/>
</dbReference>
<dbReference type="PROSITE" id="PS51296">
    <property type="entry name" value="RIESKE"/>
    <property type="match status" value="1"/>
</dbReference>
<evidence type="ECO:0000256" key="1">
    <source>
        <dbReference type="ARBA" id="ARBA00022714"/>
    </source>
</evidence>
<dbReference type="InterPro" id="IPR038010">
    <property type="entry name" value="YhfW_C"/>
</dbReference>
<dbReference type="InterPro" id="IPR036188">
    <property type="entry name" value="FAD/NAD-bd_sf"/>
</dbReference>
<dbReference type="Pfam" id="PF01266">
    <property type="entry name" value="DAO"/>
    <property type="match status" value="1"/>
</dbReference>
<dbReference type="EMBL" id="VIFY01000088">
    <property type="protein sequence ID" value="TQB71117.1"/>
    <property type="molecule type" value="Genomic_DNA"/>
</dbReference>